<dbReference type="GO" id="GO:0098855">
    <property type="term" value="C:HCN channel complex"/>
    <property type="evidence" value="ECO:0007669"/>
    <property type="project" value="TreeGrafter"/>
</dbReference>
<dbReference type="GO" id="GO:0035725">
    <property type="term" value="P:sodium ion transmembrane transport"/>
    <property type="evidence" value="ECO:0007669"/>
    <property type="project" value="TreeGrafter"/>
</dbReference>
<evidence type="ECO:0000256" key="5">
    <source>
        <dbReference type="SAM" id="MobiDB-lite"/>
    </source>
</evidence>
<evidence type="ECO:0000256" key="3">
    <source>
        <dbReference type="ARBA" id="ARBA00022989"/>
    </source>
</evidence>
<name>A0A812UWP6_9DINO</name>
<dbReference type="GO" id="GO:0003254">
    <property type="term" value="P:regulation of membrane depolarization"/>
    <property type="evidence" value="ECO:0007669"/>
    <property type="project" value="TreeGrafter"/>
</dbReference>
<evidence type="ECO:0000256" key="4">
    <source>
        <dbReference type="ARBA" id="ARBA00023136"/>
    </source>
</evidence>
<dbReference type="PANTHER" id="PTHR45689">
    <property type="entry name" value="I[[H]] CHANNEL, ISOFORM E"/>
    <property type="match status" value="1"/>
</dbReference>
<evidence type="ECO:0000313" key="9">
    <source>
        <dbReference type="Proteomes" id="UP000604046"/>
    </source>
</evidence>
<accession>A0A812UWP6</accession>
<dbReference type="InterPro" id="IPR018490">
    <property type="entry name" value="cNMP-bd_dom_sf"/>
</dbReference>
<keyword evidence="2 6" id="KW-0812">Transmembrane</keyword>
<evidence type="ECO:0000259" key="7">
    <source>
        <dbReference type="Pfam" id="PF00520"/>
    </source>
</evidence>
<evidence type="ECO:0000256" key="2">
    <source>
        <dbReference type="ARBA" id="ARBA00022692"/>
    </source>
</evidence>
<dbReference type="PANTHER" id="PTHR45689:SF5">
    <property type="entry name" value="I[[H]] CHANNEL, ISOFORM E"/>
    <property type="match status" value="1"/>
</dbReference>
<gene>
    <name evidence="8" type="primary">HCN4</name>
    <name evidence="8" type="ORF">SNAT2548_LOCUS33521</name>
</gene>
<proteinExistence type="predicted"/>
<keyword evidence="9" id="KW-1185">Reference proteome</keyword>
<dbReference type="Proteomes" id="UP000604046">
    <property type="component" value="Unassembled WGS sequence"/>
</dbReference>
<dbReference type="SUPFAM" id="SSF51206">
    <property type="entry name" value="cAMP-binding domain-like"/>
    <property type="match status" value="1"/>
</dbReference>
<keyword evidence="4 6" id="KW-0472">Membrane</keyword>
<dbReference type="InterPro" id="IPR051413">
    <property type="entry name" value="K/Na_HCN_channel"/>
</dbReference>
<sequence length="706" mass="79105">MESSGLAGPIKATFWELHRQLAECYASDIATAEGRPAEKKADAVTSLQIKYDQHLQTPVASERRLSNSSMISVDPRAARSDRTIVLDPTHSERLSAKDRIETVRGRRKQTLKTLGKVQGVDVSEDGSSVAAPINLKLHECWNSNKLQKKLPANRRLSQDFGGTRDMLPVTSQPSDDTSVGPRKCMFHPAGLFRTVWNMIVAICVLYDLIVIPLYAFNLPTSVALTVFGWAIMLFWNLDFVISFRTGYYDQGALVMSPVRVALHYAKTWLLFDVCLISLDWILAGMDLADSGGGQPWSRTLRMLRFLRLIRMLRWIKLRQANEALQDLLHSQVTSLYYGLASSIAHLMVLNHLVACAWFGVHHLSSDNWVIASNIEDTAISHQYLVCMNWAFAQLGVGSSNAKPINSLEFAFCIIITFRSLITSSTLISTVSNLMAGLSKIKEDETNEFRLLRAYLAANEIPQQLTQKVTQFLQFQYALRQEARSADMQVPLLELLSQQLHGELQFARYQKSLCKLRFIDDLMDDPDLQTMQVLHRLAMSALSTTIVAAKDVIFLCGSQAVAASLKLSGSLTYFHEDGTKTIDSSTWVAEVCLWTPWIFMGDLVADDVSRLALLDAESFCEILAQNPQTHYAAHRYAKDFLELLKKQESWLDVLEREGDSEDESVNGSETTAPASKKRLCCAPFLGSKRRLAQVVPAAPDSTQRELR</sequence>
<dbReference type="EMBL" id="CAJNDS010002761">
    <property type="protein sequence ID" value="CAE7588227.1"/>
    <property type="molecule type" value="Genomic_DNA"/>
</dbReference>
<dbReference type="SUPFAM" id="SSF81324">
    <property type="entry name" value="Voltage-gated potassium channels"/>
    <property type="match status" value="1"/>
</dbReference>
<organism evidence="8 9">
    <name type="scientific">Symbiodinium natans</name>
    <dbReference type="NCBI Taxonomy" id="878477"/>
    <lineage>
        <taxon>Eukaryota</taxon>
        <taxon>Sar</taxon>
        <taxon>Alveolata</taxon>
        <taxon>Dinophyceae</taxon>
        <taxon>Suessiales</taxon>
        <taxon>Symbiodiniaceae</taxon>
        <taxon>Symbiodinium</taxon>
    </lineage>
</organism>
<comment type="subcellular location">
    <subcellularLocation>
        <location evidence="1">Membrane</location>
        <topology evidence="1">Multi-pass membrane protein</topology>
    </subcellularLocation>
</comment>
<dbReference type="GO" id="GO:0005249">
    <property type="term" value="F:voltage-gated potassium channel activity"/>
    <property type="evidence" value="ECO:0007669"/>
    <property type="project" value="TreeGrafter"/>
</dbReference>
<dbReference type="Gene3D" id="1.10.287.70">
    <property type="match status" value="1"/>
</dbReference>
<dbReference type="AlphaFoldDB" id="A0A812UWP6"/>
<reference evidence="8" key="1">
    <citation type="submission" date="2021-02" db="EMBL/GenBank/DDBJ databases">
        <authorList>
            <person name="Dougan E. K."/>
            <person name="Rhodes N."/>
            <person name="Thang M."/>
            <person name="Chan C."/>
        </authorList>
    </citation>
    <scope>NUCLEOTIDE SEQUENCE</scope>
</reference>
<evidence type="ECO:0000256" key="1">
    <source>
        <dbReference type="ARBA" id="ARBA00004141"/>
    </source>
</evidence>
<dbReference type="OrthoDB" id="421226at2759"/>
<evidence type="ECO:0000256" key="6">
    <source>
        <dbReference type="SAM" id="Phobius"/>
    </source>
</evidence>
<feature type="transmembrane region" description="Helical" evidence="6">
    <location>
        <begin position="195"/>
        <end position="216"/>
    </location>
</feature>
<feature type="transmembrane region" description="Helical" evidence="6">
    <location>
        <begin position="222"/>
        <end position="243"/>
    </location>
</feature>
<keyword evidence="3 6" id="KW-1133">Transmembrane helix</keyword>
<dbReference type="InterPro" id="IPR005821">
    <property type="entry name" value="Ion_trans_dom"/>
</dbReference>
<comment type="caution">
    <text evidence="8">The sequence shown here is derived from an EMBL/GenBank/DDBJ whole genome shotgun (WGS) entry which is preliminary data.</text>
</comment>
<dbReference type="Pfam" id="PF00520">
    <property type="entry name" value="Ion_trans"/>
    <property type="match status" value="1"/>
</dbReference>
<evidence type="ECO:0000313" key="8">
    <source>
        <dbReference type="EMBL" id="CAE7588227.1"/>
    </source>
</evidence>
<feature type="region of interest" description="Disordered" evidence="5">
    <location>
        <begin position="58"/>
        <end position="77"/>
    </location>
</feature>
<protein>
    <submittedName>
        <fullName evidence="8">HCN4 protein</fullName>
    </submittedName>
</protein>
<feature type="domain" description="Ion transport" evidence="7">
    <location>
        <begin position="194"/>
        <end position="426"/>
    </location>
</feature>